<proteinExistence type="predicted"/>
<dbReference type="Proteomes" id="UP000234681">
    <property type="component" value="Chromosome 2"/>
</dbReference>
<reference evidence="3" key="1">
    <citation type="submission" date="2005-09" db="EMBL/GenBank/DDBJ databases">
        <authorList>
            <person name="Mural R.J."/>
            <person name="Li P.W."/>
            <person name="Adams M.D."/>
            <person name="Amanatides P.G."/>
            <person name="Baden-Tillson H."/>
            <person name="Barnstead M."/>
            <person name="Chin S.H."/>
            <person name="Dew I."/>
            <person name="Evans C.A."/>
            <person name="Ferriera S."/>
            <person name="Flanigan M."/>
            <person name="Fosler C."/>
            <person name="Glodek A."/>
            <person name="Gu Z."/>
            <person name="Holt R.A."/>
            <person name="Jennings D."/>
            <person name="Kraft C.L."/>
            <person name="Lu F."/>
            <person name="Nguyen T."/>
            <person name="Nusskern D.R."/>
            <person name="Pfannkoch C.M."/>
            <person name="Sitter C."/>
            <person name="Sutton G.G."/>
            <person name="Venter J.C."/>
            <person name="Wang Z."/>
            <person name="Woodage T."/>
            <person name="Zheng X.H."/>
            <person name="Zhong F."/>
        </authorList>
    </citation>
    <scope>NUCLEOTIDE SEQUENCE [LARGE SCALE GENOMIC DNA]</scope>
    <source>
        <strain>BN</strain>
        <strain evidence="3">Sprague-Dawley</strain>
    </source>
</reference>
<feature type="region of interest" description="Disordered" evidence="1">
    <location>
        <begin position="62"/>
        <end position="82"/>
    </location>
</feature>
<feature type="compositionally biased region" description="Basic and acidic residues" evidence="1">
    <location>
        <begin position="62"/>
        <end position="71"/>
    </location>
</feature>
<dbReference type="EMBL" id="CH473955">
    <property type="protein sequence ID" value="EDM10394.1"/>
    <property type="molecule type" value="Genomic_DNA"/>
</dbReference>
<feature type="compositionally biased region" description="Acidic residues" evidence="1">
    <location>
        <begin position="14"/>
        <end position="33"/>
    </location>
</feature>
<name>A6I5T6_RAT</name>
<dbReference type="PANTHER" id="PTHR15327">
    <property type="entry name" value="MICROFIBRIL-ASSOCIATED PROTEIN"/>
    <property type="match status" value="1"/>
</dbReference>
<organism evidence="2 3">
    <name type="scientific">Rattus norvegicus</name>
    <name type="common">Rat</name>
    <dbReference type="NCBI Taxonomy" id="10116"/>
    <lineage>
        <taxon>Eukaryota</taxon>
        <taxon>Metazoa</taxon>
        <taxon>Chordata</taxon>
        <taxon>Craniata</taxon>
        <taxon>Vertebrata</taxon>
        <taxon>Euteleostomi</taxon>
        <taxon>Mammalia</taxon>
        <taxon>Eutheria</taxon>
        <taxon>Euarchontoglires</taxon>
        <taxon>Glires</taxon>
        <taxon>Rodentia</taxon>
        <taxon>Myomorpha</taxon>
        <taxon>Muroidea</taxon>
        <taxon>Muridae</taxon>
        <taxon>Murinae</taxon>
        <taxon>Rattus</taxon>
    </lineage>
</organism>
<accession>A6I5T6</accession>
<evidence type="ECO:0000313" key="3">
    <source>
        <dbReference type="Proteomes" id="UP000234681"/>
    </source>
</evidence>
<protein>
    <submittedName>
        <fullName evidence="2">RCG44813</fullName>
    </submittedName>
</protein>
<feature type="compositionally biased region" description="Basic and acidic residues" evidence="1">
    <location>
        <begin position="1"/>
        <end position="13"/>
    </location>
</feature>
<dbReference type="InterPro" id="IPR033194">
    <property type="entry name" value="MFAP1"/>
</dbReference>
<dbReference type="AlphaFoldDB" id="A6I5T6"/>
<evidence type="ECO:0000313" key="2">
    <source>
        <dbReference type="EMBL" id="EDM10394.1"/>
    </source>
</evidence>
<gene>
    <name evidence="2" type="ORF">rCG_44813</name>
</gene>
<feature type="compositionally biased region" description="Basic residues" evidence="1">
    <location>
        <begin position="72"/>
        <end position="82"/>
    </location>
</feature>
<sequence length="82" mass="9577">MMRQQAQERKNEEMEVMEAEDEGCAGEESESESESEKYTDSEDEMVPRLKPVFIRKEIRVTVQEREAEPLKQRTRTGSKTHG</sequence>
<evidence type="ECO:0000256" key="1">
    <source>
        <dbReference type="SAM" id="MobiDB-lite"/>
    </source>
</evidence>
<feature type="region of interest" description="Disordered" evidence="1">
    <location>
        <begin position="1"/>
        <end position="45"/>
    </location>
</feature>